<reference evidence="3" key="1">
    <citation type="submission" date="2020-10" db="EMBL/GenBank/DDBJ databases">
        <authorList>
            <person name="Gilroy R."/>
        </authorList>
    </citation>
    <scope>NUCLEOTIDE SEQUENCE</scope>
    <source>
        <strain evidence="3">B2-22910</strain>
    </source>
</reference>
<feature type="signal peptide" evidence="1">
    <location>
        <begin position="1"/>
        <end position="21"/>
    </location>
</feature>
<organism evidence="3 4">
    <name type="scientific">Candidatus Cryptobacteroides faecavium</name>
    <dbReference type="NCBI Taxonomy" id="2840762"/>
    <lineage>
        <taxon>Bacteria</taxon>
        <taxon>Pseudomonadati</taxon>
        <taxon>Bacteroidota</taxon>
        <taxon>Bacteroidia</taxon>
        <taxon>Bacteroidales</taxon>
        <taxon>Candidatus Cryptobacteroides</taxon>
    </lineage>
</organism>
<comment type="caution">
    <text evidence="3">The sequence shown here is derived from an EMBL/GenBank/DDBJ whole genome shotgun (WGS) entry which is preliminary data.</text>
</comment>
<accession>A0A9D9IFG8</accession>
<proteinExistence type="predicted"/>
<evidence type="ECO:0000313" key="3">
    <source>
        <dbReference type="EMBL" id="MBO8471201.1"/>
    </source>
</evidence>
<name>A0A9D9IFG8_9BACT</name>
<dbReference type="Pfam" id="PF13568">
    <property type="entry name" value="OMP_b-brl_2"/>
    <property type="match status" value="1"/>
</dbReference>
<dbReference type="AlphaFoldDB" id="A0A9D9IFG8"/>
<reference evidence="3" key="2">
    <citation type="journal article" date="2021" name="PeerJ">
        <title>Extensive microbial diversity within the chicken gut microbiome revealed by metagenomics and culture.</title>
        <authorList>
            <person name="Gilroy R."/>
            <person name="Ravi A."/>
            <person name="Getino M."/>
            <person name="Pursley I."/>
            <person name="Horton D.L."/>
            <person name="Alikhan N.F."/>
            <person name="Baker D."/>
            <person name="Gharbi K."/>
            <person name="Hall N."/>
            <person name="Watson M."/>
            <person name="Adriaenssens E.M."/>
            <person name="Foster-Nyarko E."/>
            <person name="Jarju S."/>
            <person name="Secka A."/>
            <person name="Antonio M."/>
            <person name="Oren A."/>
            <person name="Chaudhuri R.R."/>
            <person name="La Ragione R."/>
            <person name="Hildebrand F."/>
            <person name="Pallen M.J."/>
        </authorList>
    </citation>
    <scope>NUCLEOTIDE SEQUENCE</scope>
    <source>
        <strain evidence="3">B2-22910</strain>
    </source>
</reference>
<gene>
    <name evidence="3" type="ORF">IAB82_05330</name>
</gene>
<protein>
    <submittedName>
        <fullName evidence="3">PorT family protein</fullName>
    </submittedName>
</protein>
<evidence type="ECO:0000256" key="1">
    <source>
        <dbReference type="SAM" id="SignalP"/>
    </source>
</evidence>
<feature type="domain" description="Outer membrane protein beta-barrel" evidence="2">
    <location>
        <begin position="69"/>
        <end position="239"/>
    </location>
</feature>
<keyword evidence="1" id="KW-0732">Signal</keyword>
<dbReference type="Proteomes" id="UP000823603">
    <property type="component" value="Unassembled WGS sequence"/>
</dbReference>
<dbReference type="EMBL" id="JADIMB010000076">
    <property type="protein sequence ID" value="MBO8471201.1"/>
    <property type="molecule type" value="Genomic_DNA"/>
</dbReference>
<evidence type="ECO:0000259" key="2">
    <source>
        <dbReference type="Pfam" id="PF13568"/>
    </source>
</evidence>
<evidence type="ECO:0000313" key="4">
    <source>
        <dbReference type="Proteomes" id="UP000823603"/>
    </source>
</evidence>
<dbReference type="InterPro" id="IPR025665">
    <property type="entry name" value="Beta-barrel_OMP_2"/>
</dbReference>
<sequence length="303" mass="34501">MMKILPAVMAAISVACQASYAQTKHKDKVSSADTAMIVKEFVLPEGDSLKAYLDTVDLKKKIVINDYSMIGVQYGMSLSQVMWNPSMRQKSLFMPVNFGIVYTRYGKMFGYMPYFGFQAGIFYAREGYRFKADEETGLWSDLGGPYSGVREAVMDVIEAPVLAHMHVDFWKMKLLVNLGFFVGYRMNVHRSGQDLSPEVASGFISTDKRFDYGIKGGLGFGFVFDPVEIHFSAMYKYSMGALHQPDYYSDYYYRYAYPSNIIFSVGLHFQLTKRVGMTKHQLRQKARQEIGLSVNRQTESMAE</sequence>
<feature type="chain" id="PRO_5039505635" evidence="1">
    <location>
        <begin position="22"/>
        <end position="303"/>
    </location>
</feature>
<dbReference type="PROSITE" id="PS51257">
    <property type="entry name" value="PROKAR_LIPOPROTEIN"/>
    <property type="match status" value="1"/>
</dbReference>